<keyword evidence="1" id="KW-1133">Transmembrane helix</keyword>
<feature type="transmembrane region" description="Helical" evidence="1">
    <location>
        <begin position="52"/>
        <end position="78"/>
    </location>
</feature>
<reference evidence="3" key="1">
    <citation type="journal article" date="2019" name="Int. J. Syst. Evol. Microbiol.">
        <title>The Global Catalogue of Microorganisms (GCM) 10K type strain sequencing project: providing services to taxonomists for standard genome sequencing and annotation.</title>
        <authorList>
            <consortium name="The Broad Institute Genomics Platform"/>
            <consortium name="The Broad Institute Genome Sequencing Center for Infectious Disease"/>
            <person name="Wu L."/>
            <person name="Ma J."/>
        </authorList>
    </citation>
    <scope>NUCLEOTIDE SEQUENCE [LARGE SCALE GENOMIC DNA]</scope>
    <source>
        <strain evidence="3">CGMCC 1.12482</strain>
    </source>
</reference>
<sequence length="144" mass="16054">MFVSKKERLLSAAIPAFLFASNYISVWLLLVTPAILYFVFRKRSLNFASLTALKIFDLTISILLLVLALGLINSALLIVARDGEFTIPIISSGLSKTIIMLISAGYYLVSLIFFFIFSLRGKEFNAPVSIKIFETLRGKRAVNI</sequence>
<dbReference type="Proteomes" id="UP000638188">
    <property type="component" value="Unassembled WGS sequence"/>
</dbReference>
<keyword evidence="1" id="KW-0812">Transmembrane</keyword>
<feature type="transmembrane region" description="Helical" evidence="1">
    <location>
        <begin position="12"/>
        <end position="40"/>
    </location>
</feature>
<dbReference type="EMBL" id="BMFF01000001">
    <property type="protein sequence ID" value="GGC90661.1"/>
    <property type="molecule type" value="Genomic_DNA"/>
</dbReference>
<accession>A0ABQ1P4N5</accession>
<evidence type="ECO:0000313" key="3">
    <source>
        <dbReference type="Proteomes" id="UP000638188"/>
    </source>
</evidence>
<protein>
    <submittedName>
        <fullName evidence="2">Uncharacterized protein</fullName>
    </submittedName>
</protein>
<gene>
    <name evidence="2" type="ORF">GCM10007418_08000</name>
</gene>
<organism evidence="2 3">
    <name type="scientific">Halopseudomonas salina</name>
    <dbReference type="NCBI Taxonomy" id="1323744"/>
    <lineage>
        <taxon>Bacteria</taxon>
        <taxon>Pseudomonadati</taxon>
        <taxon>Pseudomonadota</taxon>
        <taxon>Gammaproteobacteria</taxon>
        <taxon>Pseudomonadales</taxon>
        <taxon>Pseudomonadaceae</taxon>
        <taxon>Halopseudomonas</taxon>
    </lineage>
</organism>
<proteinExistence type="predicted"/>
<keyword evidence="3" id="KW-1185">Reference proteome</keyword>
<feature type="transmembrane region" description="Helical" evidence="1">
    <location>
        <begin position="98"/>
        <end position="119"/>
    </location>
</feature>
<dbReference type="RefSeq" id="WP_150279444.1">
    <property type="nucleotide sequence ID" value="NZ_BMFF01000001.1"/>
</dbReference>
<evidence type="ECO:0000256" key="1">
    <source>
        <dbReference type="SAM" id="Phobius"/>
    </source>
</evidence>
<keyword evidence="1" id="KW-0472">Membrane</keyword>
<evidence type="ECO:0000313" key="2">
    <source>
        <dbReference type="EMBL" id="GGC90661.1"/>
    </source>
</evidence>
<name>A0ABQ1P4N5_9GAMM</name>
<comment type="caution">
    <text evidence="2">The sequence shown here is derived from an EMBL/GenBank/DDBJ whole genome shotgun (WGS) entry which is preliminary data.</text>
</comment>